<keyword evidence="3" id="KW-0511">Multifunctional enzyme</keyword>
<evidence type="ECO:0000313" key="6">
    <source>
        <dbReference type="EMBL" id="MDT0447403.1"/>
    </source>
</evidence>
<reference evidence="7" key="1">
    <citation type="submission" date="2023-07" db="EMBL/GenBank/DDBJ databases">
        <title>30 novel species of actinomycetes from the DSMZ collection.</title>
        <authorList>
            <person name="Nouioui I."/>
        </authorList>
    </citation>
    <scope>NUCLEOTIDE SEQUENCE [LARGE SCALE GENOMIC DNA]</scope>
    <source>
        <strain evidence="7">DSM 41886</strain>
    </source>
</reference>
<dbReference type="InterPro" id="IPR014030">
    <property type="entry name" value="Ketoacyl_synth_N"/>
</dbReference>
<evidence type="ECO:0000256" key="1">
    <source>
        <dbReference type="ARBA" id="ARBA00001957"/>
    </source>
</evidence>
<dbReference type="InterPro" id="IPR015083">
    <property type="entry name" value="NorB/c/GfsB-D-like_docking"/>
</dbReference>
<evidence type="ECO:0000313" key="7">
    <source>
        <dbReference type="Proteomes" id="UP001183615"/>
    </source>
</evidence>
<accession>A0ABU2SEN5</accession>
<dbReference type="Pfam" id="PF00109">
    <property type="entry name" value="ketoacyl-synt"/>
    <property type="match status" value="1"/>
</dbReference>
<dbReference type="Pfam" id="PF08990">
    <property type="entry name" value="Docking"/>
    <property type="match status" value="1"/>
</dbReference>
<evidence type="ECO:0000259" key="4">
    <source>
        <dbReference type="Pfam" id="PF00109"/>
    </source>
</evidence>
<comment type="cofactor">
    <cofactor evidence="1">
        <name>pantetheine 4'-phosphate</name>
        <dbReference type="ChEBI" id="CHEBI:47942"/>
    </cofactor>
</comment>
<dbReference type="PANTHER" id="PTHR43775:SF51">
    <property type="entry name" value="INACTIVE PHENOLPHTHIOCEROL SYNTHESIS POLYKETIDE SYNTHASE TYPE I PKS1-RELATED"/>
    <property type="match status" value="1"/>
</dbReference>
<gene>
    <name evidence="6" type="ORF">RM779_33125</name>
</gene>
<organism evidence="6 7">
    <name type="scientific">Streptomyces johnsoniae</name>
    <dbReference type="NCBI Taxonomy" id="3075532"/>
    <lineage>
        <taxon>Bacteria</taxon>
        <taxon>Bacillati</taxon>
        <taxon>Actinomycetota</taxon>
        <taxon>Actinomycetes</taxon>
        <taxon>Kitasatosporales</taxon>
        <taxon>Streptomycetaceae</taxon>
        <taxon>Streptomyces</taxon>
    </lineage>
</organism>
<evidence type="ECO:0000256" key="2">
    <source>
        <dbReference type="ARBA" id="ARBA00022679"/>
    </source>
</evidence>
<dbReference type="SUPFAM" id="SSF101173">
    <property type="entry name" value="Docking domain B of the erythromycin polyketide synthase (DEBS)"/>
    <property type="match status" value="1"/>
</dbReference>
<dbReference type="InterPro" id="IPR036299">
    <property type="entry name" value="Polyketide_synth_docking_sf"/>
</dbReference>
<protein>
    <submittedName>
        <fullName evidence="6">Beta-ketoacyl synthase N-terminal-like domain-containing protein</fullName>
    </submittedName>
</protein>
<feature type="domain" description="Polyketide synthase NorB/C/GfsB-E-like docking" evidence="5">
    <location>
        <begin position="2"/>
        <end position="30"/>
    </location>
</feature>
<evidence type="ECO:0000259" key="5">
    <source>
        <dbReference type="Pfam" id="PF08990"/>
    </source>
</evidence>
<dbReference type="Proteomes" id="UP001183615">
    <property type="component" value="Unassembled WGS sequence"/>
</dbReference>
<feature type="domain" description="Beta-ketoacyl synthase-like N-terminal" evidence="4">
    <location>
        <begin position="34"/>
        <end position="73"/>
    </location>
</feature>
<dbReference type="RefSeq" id="WP_311621512.1">
    <property type="nucleotide sequence ID" value="NZ_JAVREV010000041.1"/>
</dbReference>
<dbReference type="SUPFAM" id="SSF53901">
    <property type="entry name" value="Thiolase-like"/>
    <property type="match status" value="1"/>
</dbReference>
<dbReference type="InterPro" id="IPR016039">
    <property type="entry name" value="Thiolase-like"/>
</dbReference>
<dbReference type="InterPro" id="IPR050091">
    <property type="entry name" value="PKS_NRPS_Biosynth_Enz"/>
</dbReference>
<dbReference type="PANTHER" id="PTHR43775">
    <property type="entry name" value="FATTY ACID SYNTHASE"/>
    <property type="match status" value="1"/>
</dbReference>
<dbReference type="EMBL" id="JAVREV010000041">
    <property type="protein sequence ID" value="MDT0447403.1"/>
    <property type="molecule type" value="Genomic_DNA"/>
</dbReference>
<keyword evidence="2" id="KW-0808">Transferase</keyword>
<proteinExistence type="predicted"/>
<comment type="caution">
    <text evidence="6">The sequence shown here is derived from an EMBL/GenBank/DDBJ whole genome shotgun (WGS) entry which is preliminary data.</text>
</comment>
<sequence>MTDESKLREYLKRAISDARDARRRLRDVEEKQNEPIAIVGMACRYPGGVGSPDDLWRLVADGVDAVSEFPSNRG</sequence>
<dbReference type="Gene3D" id="3.40.47.10">
    <property type="match status" value="1"/>
</dbReference>
<evidence type="ECO:0000256" key="3">
    <source>
        <dbReference type="ARBA" id="ARBA00023268"/>
    </source>
</evidence>
<feature type="non-terminal residue" evidence="6">
    <location>
        <position position="74"/>
    </location>
</feature>
<name>A0ABU2SEN5_9ACTN</name>
<keyword evidence="7" id="KW-1185">Reference proteome</keyword>